<dbReference type="GO" id="GO:1990904">
    <property type="term" value="C:ribonucleoprotein complex"/>
    <property type="evidence" value="ECO:0007669"/>
    <property type="project" value="UniProtKB-KW"/>
</dbReference>
<dbReference type="InterPro" id="IPR012678">
    <property type="entry name" value="Ribosomal_uL23/eL15/eS24_sf"/>
</dbReference>
<keyword evidence="5" id="KW-1185">Reference proteome</keyword>
<dbReference type="Gene3D" id="3.30.70.330">
    <property type="match status" value="1"/>
</dbReference>
<accession>A0AAD6RPE7</accession>
<comment type="similarity">
    <text evidence="1">Belongs to the universal ribosomal protein uL23 family.</text>
</comment>
<keyword evidence="3" id="KW-0687">Ribonucleoprotein</keyword>
<evidence type="ECO:0000313" key="4">
    <source>
        <dbReference type="EMBL" id="KAJ7012542.1"/>
    </source>
</evidence>
<evidence type="ECO:0000256" key="2">
    <source>
        <dbReference type="ARBA" id="ARBA00022980"/>
    </source>
</evidence>
<keyword evidence="2" id="KW-0689">Ribosomal protein</keyword>
<dbReference type="EMBL" id="JAQIZT010000001">
    <property type="protein sequence ID" value="KAJ7012542.1"/>
    <property type="molecule type" value="Genomic_DNA"/>
</dbReference>
<dbReference type="InterPro" id="IPR012677">
    <property type="entry name" value="Nucleotide-bd_a/b_plait_sf"/>
</dbReference>
<reference evidence="4 5" key="1">
    <citation type="journal article" date="2023" name="Mol. Ecol. Resour.">
        <title>Chromosome-level genome assembly of a triploid poplar Populus alba 'Berolinensis'.</title>
        <authorList>
            <person name="Chen S."/>
            <person name="Yu Y."/>
            <person name="Wang X."/>
            <person name="Wang S."/>
            <person name="Zhang T."/>
            <person name="Zhou Y."/>
            <person name="He R."/>
            <person name="Meng N."/>
            <person name="Wang Y."/>
            <person name="Liu W."/>
            <person name="Liu Z."/>
            <person name="Liu J."/>
            <person name="Guo Q."/>
            <person name="Huang H."/>
            <person name="Sederoff R.R."/>
            <person name="Wang G."/>
            <person name="Qu G."/>
            <person name="Chen S."/>
        </authorList>
    </citation>
    <scope>NUCLEOTIDE SEQUENCE [LARGE SCALE GENOMIC DNA]</scope>
    <source>
        <strain evidence="4">SC-2020</strain>
    </source>
</reference>
<dbReference type="GO" id="GO:0003735">
    <property type="term" value="F:structural constituent of ribosome"/>
    <property type="evidence" value="ECO:0007669"/>
    <property type="project" value="InterPro"/>
</dbReference>
<dbReference type="SUPFAM" id="SSF54189">
    <property type="entry name" value="Ribosomal proteins S24e, L23 and L15e"/>
    <property type="match status" value="1"/>
</dbReference>
<evidence type="ECO:0000313" key="5">
    <source>
        <dbReference type="Proteomes" id="UP001164929"/>
    </source>
</evidence>
<organism evidence="4 5">
    <name type="scientific">Populus alba x Populus x berolinensis</name>
    <dbReference type="NCBI Taxonomy" id="444605"/>
    <lineage>
        <taxon>Eukaryota</taxon>
        <taxon>Viridiplantae</taxon>
        <taxon>Streptophyta</taxon>
        <taxon>Embryophyta</taxon>
        <taxon>Tracheophyta</taxon>
        <taxon>Spermatophyta</taxon>
        <taxon>Magnoliopsida</taxon>
        <taxon>eudicotyledons</taxon>
        <taxon>Gunneridae</taxon>
        <taxon>Pentapetalae</taxon>
        <taxon>rosids</taxon>
        <taxon>fabids</taxon>
        <taxon>Malpighiales</taxon>
        <taxon>Salicaceae</taxon>
        <taxon>Saliceae</taxon>
        <taxon>Populus</taxon>
    </lineage>
</organism>
<sequence length="138" mass="14890">MYDIQSKKVNTLIRPDGTKKAYVRLTPALDVVQVLNSVGSGSVGFASLSWESSSLCGISSGVCGGLKSMTLSLRALRLISTGSEVNYQNDSAKYKFTSGVEFTFTLHDKLSHQPSTTSLQLKEEDGIVKDRLLPLAVC</sequence>
<dbReference type="GO" id="GO:0006412">
    <property type="term" value="P:translation"/>
    <property type="evidence" value="ECO:0007669"/>
    <property type="project" value="InterPro"/>
</dbReference>
<name>A0AAD6RPE7_9ROSI</name>
<dbReference type="PANTHER" id="PTHR11620">
    <property type="entry name" value="60S RIBOSOMAL PROTEIN L23A"/>
    <property type="match status" value="1"/>
</dbReference>
<dbReference type="GO" id="GO:0005840">
    <property type="term" value="C:ribosome"/>
    <property type="evidence" value="ECO:0007669"/>
    <property type="project" value="UniProtKB-KW"/>
</dbReference>
<comment type="caution">
    <text evidence="4">The sequence shown here is derived from an EMBL/GenBank/DDBJ whole genome shotgun (WGS) entry which is preliminary data.</text>
</comment>
<dbReference type="AlphaFoldDB" id="A0AAD6RPE7"/>
<evidence type="ECO:0000256" key="3">
    <source>
        <dbReference type="ARBA" id="ARBA00023274"/>
    </source>
</evidence>
<gene>
    <name evidence="4" type="ORF">NC653_002557</name>
</gene>
<protein>
    <submittedName>
        <fullName evidence="4">Uncharacterized protein</fullName>
    </submittedName>
</protein>
<dbReference type="InterPro" id="IPR013025">
    <property type="entry name" value="Ribosomal_uL23-like"/>
</dbReference>
<dbReference type="Proteomes" id="UP001164929">
    <property type="component" value="Chromosome 1"/>
</dbReference>
<proteinExistence type="inferred from homology"/>
<dbReference type="GO" id="GO:0003729">
    <property type="term" value="F:mRNA binding"/>
    <property type="evidence" value="ECO:0007669"/>
    <property type="project" value="UniProtKB-ARBA"/>
</dbReference>
<evidence type="ECO:0000256" key="1">
    <source>
        <dbReference type="ARBA" id="ARBA00006700"/>
    </source>
</evidence>